<feature type="domain" description="Chitin-binding type-1" evidence="5">
    <location>
        <begin position="98"/>
        <end position="139"/>
    </location>
</feature>
<dbReference type="InParanoid" id="A0A200QYR5"/>
<dbReference type="OMA" id="RCFRGNC"/>
<feature type="domain" description="Chitin-binding type-1" evidence="5">
    <location>
        <begin position="142"/>
        <end position="185"/>
    </location>
</feature>
<feature type="disulfide bond" evidence="3">
    <location>
        <begin position="133"/>
        <end position="137"/>
    </location>
</feature>
<dbReference type="PANTHER" id="PTHR47849">
    <property type="entry name" value="CHITIN-BINDING LECTIN 1"/>
    <property type="match status" value="1"/>
</dbReference>
<dbReference type="Proteomes" id="UP000195402">
    <property type="component" value="Unassembled WGS sequence"/>
</dbReference>
<feature type="disulfide bond" evidence="3">
    <location>
        <begin position="45"/>
        <end position="57"/>
    </location>
</feature>
<proteinExistence type="predicted"/>
<dbReference type="InterPro" id="IPR001002">
    <property type="entry name" value="Chitin-bd_1"/>
</dbReference>
<comment type="caution">
    <text evidence="6">The sequence shown here is derived from an EMBL/GenBank/DDBJ whole genome shotgun (WGS) entry which is preliminary data.</text>
</comment>
<evidence type="ECO:0000256" key="2">
    <source>
        <dbReference type="ARBA" id="ARBA00023157"/>
    </source>
</evidence>
<feature type="chain" id="PRO_5012103192" evidence="4">
    <location>
        <begin position="23"/>
        <end position="212"/>
    </location>
</feature>
<feature type="disulfide bond" evidence="3">
    <location>
        <begin position="36"/>
        <end position="51"/>
    </location>
</feature>
<organism evidence="6 7">
    <name type="scientific">Macleaya cordata</name>
    <name type="common">Five-seeded plume-poppy</name>
    <name type="synonym">Bocconia cordata</name>
    <dbReference type="NCBI Taxonomy" id="56857"/>
    <lineage>
        <taxon>Eukaryota</taxon>
        <taxon>Viridiplantae</taxon>
        <taxon>Streptophyta</taxon>
        <taxon>Embryophyta</taxon>
        <taxon>Tracheophyta</taxon>
        <taxon>Spermatophyta</taxon>
        <taxon>Magnoliopsida</taxon>
        <taxon>Ranunculales</taxon>
        <taxon>Papaveraceae</taxon>
        <taxon>Papaveroideae</taxon>
        <taxon>Macleaya</taxon>
    </lineage>
</organism>
<dbReference type="PROSITE" id="PS50941">
    <property type="entry name" value="CHIT_BIND_I_2"/>
    <property type="match status" value="3"/>
</dbReference>
<dbReference type="SMART" id="SM00270">
    <property type="entry name" value="ChtBD1"/>
    <property type="match status" value="3"/>
</dbReference>
<feature type="disulfide bond" evidence="3">
    <location>
        <begin position="101"/>
        <end position="116"/>
    </location>
</feature>
<dbReference type="PANTHER" id="PTHR47849:SF7">
    <property type="entry name" value="CHITIN-BINDING TYPE-1 DOMAIN-CONTAINING PROTEIN"/>
    <property type="match status" value="1"/>
</dbReference>
<evidence type="ECO:0000256" key="3">
    <source>
        <dbReference type="PROSITE-ProRule" id="PRU00261"/>
    </source>
</evidence>
<feature type="disulfide bond" evidence="3">
    <location>
        <begin position="161"/>
        <end position="175"/>
    </location>
</feature>
<evidence type="ECO:0000256" key="1">
    <source>
        <dbReference type="ARBA" id="ARBA00022669"/>
    </source>
</evidence>
<dbReference type="AlphaFoldDB" id="A0A200QYR5"/>
<feature type="disulfide bond" evidence="3">
    <location>
        <begin position="115"/>
        <end position="129"/>
    </location>
</feature>
<feature type="disulfide bond" evidence="3">
    <location>
        <begin position="110"/>
        <end position="122"/>
    </location>
</feature>
<dbReference type="GO" id="GO:0008061">
    <property type="term" value="F:chitin binding"/>
    <property type="evidence" value="ECO:0007669"/>
    <property type="project" value="UniProtKB-UniRule"/>
</dbReference>
<evidence type="ECO:0000256" key="4">
    <source>
        <dbReference type="SAM" id="SignalP"/>
    </source>
</evidence>
<evidence type="ECO:0000313" key="7">
    <source>
        <dbReference type="Proteomes" id="UP000195402"/>
    </source>
</evidence>
<evidence type="ECO:0000313" key="6">
    <source>
        <dbReference type="EMBL" id="OVA15637.1"/>
    </source>
</evidence>
<sequence>MVLFCLMMSLLISTSTLPGSGGGDGGGVAQDVVLVCGAEGGGAPCPDGLCCSKWGHCAVNTSSYCNLENCQSQCDHDDDTLISTTTTTTGDALQSVPANRCGRLFQGALCSDDRCCSSSGWCGQSYSYCGGGCQSNCYDPVKYQCGWHAGRGVVKCRDNRCCSRWGFCGDTSEYCCDGCQSNCRCNKKNSTPLNGGDHNRTLIDLPLLLETA</sequence>
<dbReference type="Pfam" id="PF00187">
    <property type="entry name" value="Chitin_bind_1"/>
    <property type="match status" value="3"/>
</dbReference>
<feature type="disulfide bond" evidence="3">
    <location>
        <begin position="156"/>
        <end position="168"/>
    </location>
</feature>
<dbReference type="SUPFAM" id="SSF57016">
    <property type="entry name" value="Plant lectins/antimicrobial peptides"/>
    <property type="match status" value="3"/>
</dbReference>
<keyword evidence="1 3" id="KW-0147">Chitin-binding</keyword>
<dbReference type="InterPro" id="IPR018371">
    <property type="entry name" value="Chitin-binding_1_CS"/>
</dbReference>
<keyword evidence="7" id="KW-1185">Reference proteome</keyword>
<dbReference type="InterPro" id="IPR036861">
    <property type="entry name" value="Endochitinase-like_sf"/>
</dbReference>
<feature type="disulfide bond" evidence="3">
    <location>
        <begin position="179"/>
        <end position="183"/>
    </location>
</feature>
<evidence type="ECO:0000259" key="5">
    <source>
        <dbReference type="PROSITE" id="PS50941"/>
    </source>
</evidence>
<dbReference type="PROSITE" id="PS00026">
    <property type="entry name" value="CHIT_BIND_I_1"/>
    <property type="match status" value="2"/>
</dbReference>
<protein>
    <submittedName>
        <fullName evidence="6">Chitin-binding</fullName>
    </submittedName>
</protein>
<dbReference type="Gene3D" id="3.30.60.10">
    <property type="entry name" value="Endochitinase-like"/>
    <property type="match status" value="3"/>
</dbReference>
<feature type="signal peptide" evidence="4">
    <location>
        <begin position="1"/>
        <end position="22"/>
    </location>
</feature>
<keyword evidence="2 3" id="KW-1015">Disulfide bond</keyword>
<accession>A0A200QYR5</accession>
<feature type="disulfide bond" evidence="3">
    <location>
        <begin position="70"/>
        <end position="74"/>
    </location>
</feature>
<keyword evidence="4" id="KW-0732">Signal</keyword>
<gene>
    <name evidence="6" type="ORF">BVC80_1313g26</name>
</gene>
<dbReference type="CDD" id="cd00035">
    <property type="entry name" value="ChtBD1"/>
    <property type="match status" value="3"/>
</dbReference>
<dbReference type="EMBL" id="MVGT01000743">
    <property type="protein sequence ID" value="OVA15637.1"/>
    <property type="molecule type" value="Genomic_DNA"/>
</dbReference>
<feature type="domain" description="Chitin-binding type-1" evidence="5">
    <location>
        <begin position="36"/>
        <end position="76"/>
    </location>
</feature>
<comment type="caution">
    <text evidence="3">Lacks conserved residue(s) required for the propagation of feature annotation.</text>
</comment>
<name>A0A200QYR5_MACCD</name>
<reference evidence="6 7" key="1">
    <citation type="journal article" date="2017" name="Mol. Plant">
        <title>The Genome of Medicinal Plant Macleaya cordata Provides New Insights into Benzylisoquinoline Alkaloids Metabolism.</title>
        <authorList>
            <person name="Liu X."/>
            <person name="Liu Y."/>
            <person name="Huang P."/>
            <person name="Ma Y."/>
            <person name="Qing Z."/>
            <person name="Tang Q."/>
            <person name="Cao H."/>
            <person name="Cheng P."/>
            <person name="Zheng Y."/>
            <person name="Yuan Z."/>
            <person name="Zhou Y."/>
            <person name="Liu J."/>
            <person name="Tang Z."/>
            <person name="Zhuo Y."/>
            <person name="Zhang Y."/>
            <person name="Yu L."/>
            <person name="Huang J."/>
            <person name="Yang P."/>
            <person name="Peng Q."/>
            <person name="Zhang J."/>
            <person name="Jiang W."/>
            <person name="Zhang Z."/>
            <person name="Lin K."/>
            <person name="Ro D.K."/>
            <person name="Chen X."/>
            <person name="Xiong X."/>
            <person name="Shang Y."/>
            <person name="Huang S."/>
            <person name="Zeng J."/>
        </authorList>
    </citation>
    <scope>NUCLEOTIDE SEQUENCE [LARGE SCALE GENOMIC DNA]</scope>
    <source>
        <strain evidence="7">cv. BLH2017</strain>
        <tissue evidence="6">Root</tissue>
    </source>
</reference>
<dbReference type="OrthoDB" id="5985073at2759"/>